<dbReference type="InterPro" id="IPR003140">
    <property type="entry name" value="PLipase/COase/thioEstase"/>
</dbReference>
<evidence type="ECO:0000256" key="2">
    <source>
        <dbReference type="ARBA" id="ARBA00022801"/>
    </source>
</evidence>
<feature type="domain" description="Phospholipase/carboxylesterase/thioesterase" evidence="3">
    <location>
        <begin position="27"/>
        <end position="221"/>
    </location>
</feature>
<keyword evidence="2" id="KW-0378">Hydrolase</keyword>
<comment type="caution">
    <text evidence="4">The sequence shown here is derived from an EMBL/GenBank/DDBJ whole genome shotgun (WGS) entry which is preliminary data.</text>
</comment>
<dbReference type="GO" id="GO:0016787">
    <property type="term" value="F:hydrolase activity"/>
    <property type="evidence" value="ECO:0007669"/>
    <property type="project" value="UniProtKB-KW"/>
</dbReference>
<sequence length="234" mass="25222">MTGTLNDTRIEPVSGLVYRIQTAPTGQGKAPCLILLHGVGANEAGFIDLARQMHPQLAVVLVRGPLEFGPMQFGWFQVSFTQDGPSINAAQAELSRSKLLRFIEQLPNEHDIDPARIWIAGFSQGGIMSASVGLTAPADVAGFGILSGRILPEVMPLVQAGPALGKVRAFVSHGVQDQKLGIHFARHAKEVLDRFGVPLQYQEYQAGHSLDMAMTGDFKQWLGGQLDQSDASHT</sequence>
<reference evidence="4 5" key="1">
    <citation type="submission" date="2017-10" db="EMBL/GenBank/DDBJ databases">
        <title>Massilia psychrophilum sp. nov., a novel purple-pigmented bacterium isolated from Tianshan glacier, Xinjiang Municipality, China.</title>
        <authorList>
            <person name="Wang H."/>
        </authorList>
    </citation>
    <scope>NUCLEOTIDE SEQUENCE [LARGE SCALE GENOMIC DNA]</scope>
    <source>
        <strain evidence="4 5">JCM 30074</strain>
    </source>
</reference>
<dbReference type="RefSeq" id="WP_099790835.1">
    <property type="nucleotide sequence ID" value="NZ_JBHLYV010000019.1"/>
</dbReference>
<dbReference type="Proteomes" id="UP000230390">
    <property type="component" value="Unassembled WGS sequence"/>
</dbReference>
<evidence type="ECO:0000256" key="1">
    <source>
        <dbReference type="ARBA" id="ARBA00006499"/>
    </source>
</evidence>
<evidence type="ECO:0000259" key="3">
    <source>
        <dbReference type="Pfam" id="PF02230"/>
    </source>
</evidence>
<protein>
    <submittedName>
        <fullName evidence="4">Phospholipase</fullName>
    </submittedName>
</protein>
<dbReference type="PANTHER" id="PTHR10655:SF17">
    <property type="entry name" value="LYSOPHOSPHOLIPASE-LIKE PROTEIN 1"/>
    <property type="match status" value="1"/>
</dbReference>
<organism evidence="4 5">
    <name type="scientific">Massilia eurypsychrophila</name>
    <dbReference type="NCBI Taxonomy" id="1485217"/>
    <lineage>
        <taxon>Bacteria</taxon>
        <taxon>Pseudomonadati</taxon>
        <taxon>Pseudomonadota</taxon>
        <taxon>Betaproteobacteria</taxon>
        <taxon>Burkholderiales</taxon>
        <taxon>Oxalobacteraceae</taxon>
        <taxon>Telluria group</taxon>
        <taxon>Massilia</taxon>
    </lineage>
</organism>
<comment type="similarity">
    <text evidence="1">Belongs to the AB hydrolase superfamily. AB hydrolase 2 family.</text>
</comment>
<dbReference type="InterPro" id="IPR029058">
    <property type="entry name" value="AB_hydrolase_fold"/>
</dbReference>
<dbReference type="InterPro" id="IPR050565">
    <property type="entry name" value="LYPA1-2/EST-like"/>
</dbReference>
<dbReference type="SUPFAM" id="SSF53474">
    <property type="entry name" value="alpha/beta-Hydrolases"/>
    <property type="match status" value="1"/>
</dbReference>
<dbReference type="Gene3D" id="3.40.50.1820">
    <property type="entry name" value="alpha/beta hydrolase"/>
    <property type="match status" value="1"/>
</dbReference>
<dbReference type="Pfam" id="PF02230">
    <property type="entry name" value="Abhydrolase_2"/>
    <property type="match status" value="1"/>
</dbReference>
<evidence type="ECO:0000313" key="5">
    <source>
        <dbReference type="Proteomes" id="UP000230390"/>
    </source>
</evidence>
<dbReference type="EMBL" id="PDOC01000013">
    <property type="protein sequence ID" value="PIL43472.1"/>
    <property type="molecule type" value="Genomic_DNA"/>
</dbReference>
<evidence type="ECO:0000313" key="4">
    <source>
        <dbReference type="EMBL" id="PIL43472.1"/>
    </source>
</evidence>
<dbReference type="AlphaFoldDB" id="A0A2G8TBR8"/>
<proteinExistence type="inferred from homology"/>
<dbReference type="PANTHER" id="PTHR10655">
    <property type="entry name" value="LYSOPHOSPHOLIPASE-RELATED"/>
    <property type="match status" value="1"/>
</dbReference>
<keyword evidence="5" id="KW-1185">Reference proteome</keyword>
<name>A0A2G8TBR8_9BURK</name>
<dbReference type="OrthoDB" id="9801763at2"/>
<accession>A0A2G8TBR8</accession>
<gene>
    <name evidence="4" type="ORF">CR105_18340</name>
</gene>